<name>A0A6A4ZGU8_9STRA</name>
<dbReference type="EMBL" id="VJMH01000408">
    <property type="protein sequence ID" value="KAF0716401.1"/>
    <property type="molecule type" value="Genomic_DNA"/>
</dbReference>
<proteinExistence type="predicted"/>
<accession>A0A6A4ZGU8</accession>
<comment type="caution">
    <text evidence="2">The sequence shown here is derived from an EMBL/GenBank/DDBJ whole genome shotgun (WGS) entry which is preliminary data.</text>
</comment>
<dbReference type="PANTHER" id="PTHR33889:SF7">
    <property type="entry name" value="OS04G0681850 PROTEIN"/>
    <property type="match status" value="1"/>
</dbReference>
<dbReference type="OrthoDB" id="78394at2759"/>
<feature type="non-terminal residue" evidence="2">
    <location>
        <position position="152"/>
    </location>
</feature>
<dbReference type="PANTHER" id="PTHR33889">
    <property type="entry name" value="OS04G0681850 PROTEIN"/>
    <property type="match status" value="1"/>
</dbReference>
<reference evidence="2" key="1">
    <citation type="submission" date="2019-06" db="EMBL/GenBank/DDBJ databases">
        <title>Genomics analysis of Aphanomyces spp. identifies a new class of oomycete effector associated with host adaptation.</title>
        <authorList>
            <person name="Gaulin E."/>
        </authorList>
    </citation>
    <scope>NUCLEOTIDE SEQUENCE</scope>
    <source>
        <strain evidence="2">CBS 578.67</strain>
    </source>
</reference>
<feature type="domain" description="DUF7769" evidence="1">
    <location>
        <begin position="10"/>
        <end position="62"/>
    </location>
</feature>
<dbReference type="AlphaFoldDB" id="A0A6A4ZGU8"/>
<evidence type="ECO:0000259" key="1">
    <source>
        <dbReference type="Pfam" id="PF24964"/>
    </source>
</evidence>
<evidence type="ECO:0000313" key="2">
    <source>
        <dbReference type="EMBL" id="KAF0716401.1"/>
    </source>
</evidence>
<dbReference type="InterPro" id="IPR056671">
    <property type="entry name" value="DUF7769"/>
</dbReference>
<protein>
    <recommendedName>
        <fullName evidence="1">DUF7769 domain-containing protein</fullName>
    </recommendedName>
</protein>
<gene>
    <name evidence="2" type="ORF">As57867_002865</name>
</gene>
<organism evidence="2">
    <name type="scientific">Aphanomyces stellatus</name>
    <dbReference type="NCBI Taxonomy" id="120398"/>
    <lineage>
        <taxon>Eukaryota</taxon>
        <taxon>Sar</taxon>
        <taxon>Stramenopiles</taxon>
        <taxon>Oomycota</taxon>
        <taxon>Saprolegniomycetes</taxon>
        <taxon>Saprolegniales</taxon>
        <taxon>Verrucalvaceae</taxon>
        <taxon>Aphanomyces</taxon>
    </lineage>
</organism>
<dbReference type="Pfam" id="PF24964">
    <property type="entry name" value="DUF7769"/>
    <property type="match status" value="1"/>
</dbReference>
<sequence length="152" mass="17481">MTRTTTGRELTNDQRQVIYLNLLQQYSHERLPIRCMPNLARQFQTTRKTIQGIWTRGQESMAATGVADVRSRKKGHCGRPLKFTVEEIEARIKAVPPFARTTYTSLAHATGISAATLCRLVKAKKIRRRTSRLKPLLTDKHKEDRLSFVRSF</sequence>